<evidence type="ECO:0000313" key="3">
    <source>
        <dbReference type="Proteomes" id="UP000507222"/>
    </source>
</evidence>
<accession>A0A6J5TP22</accession>
<dbReference type="AlphaFoldDB" id="A0A6J5TP22"/>
<sequence length="80" mass="9264">MHAPSLSSAKRRPDRWQKRRLARDRSNRRTRPTAKASSVIFGKRESRRPSSCPASTIVAEKAVWSLEKQLEFKRRQSSQA</sequence>
<feature type="region of interest" description="Disordered" evidence="1">
    <location>
        <begin position="1"/>
        <end position="54"/>
    </location>
</feature>
<dbReference type="EMBL" id="CAEKDK010000001">
    <property type="protein sequence ID" value="CAB4264947.1"/>
    <property type="molecule type" value="Genomic_DNA"/>
</dbReference>
<organism evidence="2 3">
    <name type="scientific">Prunus armeniaca</name>
    <name type="common">Apricot</name>
    <name type="synonym">Armeniaca vulgaris</name>
    <dbReference type="NCBI Taxonomy" id="36596"/>
    <lineage>
        <taxon>Eukaryota</taxon>
        <taxon>Viridiplantae</taxon>
        <taxon>Streptophyta</taxon>
        <taxon>Embryophyta</taxon>
        <taxon>Tracheophyta</taxon>
        <taxon>Spermatophyta</taxon>
        <taxon>Magnoliopsida</taxon>
        <taxon>eudicotyledons</taxon>
        <taxon>Gunneridae</taxon>
        <taxon>Pentapetalae</taxon>
        <taxon>rosids</taxon>
        <taxon>fabids</taxon>
        <taxon>Rosales</taxon>
        <taxon>Rosaceae</taxon>
        <taxon>Amygdaloideae</taxon>
        <taxon>Amygdaleae</taxon>
        <taxon>Prunus</taxon>
    </lineage>
</organism>
<gene>
    <name evidence="2" type="ORF">CURHAP_LOCUS6949</name>
</gene>
<reference evidence="2 3" key="1">
    <citation type="submission" date="2020-05" db="EMBL/GenBank/DDBJ databases">
        <authorList>
            <person name="Campoy J."/>
            <person name="Schneeberger K."/>
            <person name="Spophaly S."/>
        </authorList>
    </citation>
    <scope>NUCLEOTIDE SEQUENCE [LARGE SCALE GENOMIC DNA]</scope>
    <source>
        <strain evidence="2">PruArmRojPasFocal</strain>
    </source>
</reference>
<name>A0A6J5TP22_PRUAR</name>
<protein>
    <submittedName>
        <fullName evidence="2">Uncharacterized protein</fullName>
    </submittedName>
</protein>
<proteinExistence type="predicted"/>
<evidence type="ECO:0000256" key="1">
    <source>
        <dbReference type="SAM" id="MobiDB-lite"/>
    </source>
</evidence>
<feature type="compositionally biased region" description="Basic residues" evidence="1">
    <location>
        <begin position="9"/>
        <end position="32"/>
    </location>
</feature>
<dbReference type="Proteomes" id="UP000507222">
    <property type="component" value="Unassembled WGS sequence"/>
</dbReference>
<evidence type="ECO:0000313" key="2">
    <source>
        <dbReference type="EMBL" id="CAB4264947.1"/>
    </source>
</evidence>